<feature type="binding site" evidence="2">
    <location>
        <position position="29"/>
    </location>
    <ligand>
        <name>substrate</name>
    </ligand>
</feature>
<evidence type="ECO:0000256" key="1">
    <source>
        <dbReference type="ARBA" id="ARBA00022679"/>
    </source>
</evidence>
<dbReference type="PROSITE" id="PS01066">
    <property type="entry name" value="UPP_SYNTHASE"/>
    <property type="match status" value="1"/>
</dbReference>
<dbReference type="GO" id="GO:0016094">
    <property type="term" value="P:polyprenol biosynthetic process"/>
    <property type="evidence" value="ECO:0007669"/>
    <property type="project" value="TreeGrafter"/>
</dbReference>
<feature type="binding site" evidence="2">
    <location>
        <position position="37"/>
    </location>
    <ligand>
        <name>substrate</name>
    </ligand>
</feature>
<dbReference type="InterPro" id="IPR001441">
    <property type="entry name" value="UPP_synth-like"/>
</dbReference>
<comment type="function">
    <text evidence="2">Catalyzes the sequential condensation of isopentenyl diphosphate (IPP) with (2E,6E)-farnesyl diphosphate (E,E-FPP) to yield (2Z,6Z,10Z,14Z,18Z,22Z,26Z,30Z,34E,38E)-undecaprenyl diphosphate (di-trans,octa-cis-UPP). UPP is the precursor of glycosyl carrier lipid in the biosynthesis of bacterial cell wall polysaccharide components such as peptidoglycan and lipopolysaccharide.</text>
</comment>
<dbReference type="FunFam" id="3.40.1180.10:FF:000001">
    <property type="entry name" value="(2E,6E)-farnesyl-diphosphate-specific ditrans,polycis-undecaprenyl-diphosphate synthase"/>
    <property type="match status" value="1"/>
</dbReference>
<feature type="binding site" evidence="2">
    <location>
        <position position="75"/>
    </location>
    <ligand>
        <name>substrate</name>
    </ligand>
</feature>
<comment type="cofactor">
    <cofactor evidence="2">
        <name>Mg(2+)</name>
        <dbReference type="ChEBI" id="CHEBI:18420"/>
    </cofactor>
    <text evidence="2">Binds 2 magnesium ions per subunit.</text>
</comment>
<dbReference type="PANTHER" id="PTHR10291">
    <property type="entry name" value="DEHYDRODOLICHYL DIPHOSPHATE SYNTHASE FAMILY MEMBER"/>
    <property type="match status" value="1"/>
</dbReference>
<dbReference type="GO" id="GO:0005829">
    <property type="term" value="C:cytosol"/>
    <property type="evidence" value="ECO:0007669"/>
    <property type="project" value="TreeGrafter"/>
</dbReference>
<evidence type="ECO:0000256" key="2">
    <source>
        <dbReference type="HAMAP-Rule" id="MF_01139"/>
    </source>
</evidence>
<feature type="binding site" evidence="2">
    <location>
        <position position="192"/>
    </location>
    <ligand>
        <name>substrate</name>
    </ligand>
</feature>
<sequence>MSVGFDDSPPTNPKIPHHIAIIMDGNGRWARHRRLPRIAGHRAGVDSARRIVQTCGKMGVEVLTLFAFSSENWQRPPEEVKFLMDLFTFSLKKEIKKLDQHNVRLRIIGDRSALSADLRQIIEESEHITRNNTGLTLVIAANYGGRWDIGQAVRSIARRAALGQLHPENIGPETIQRYLCLNDLPEPDLFIRTSGEKRISNFLLWQIAYTELYFTDVLWPDFDHKALQNALAFYASRQRRFGQTGEQVVRETRNEDAFYLHHDHR</sequence>
<feature type="binding site" evidence="2">
    <location>
        <position position="24"/>
    </location>
    <ligand>
        <name>Mg(2+)</name>
        <dbReference type="ChEBI" id="CHEBI:18420"/>
    </ligand>
</feature>
<evidence type="ECO:0000313" key="3">
    <source>
        <dbReference type="EMBL" id="VFK78326.1"/>
    </source>
</evidence>
<keyword evidence="1 2" id="KW-0808">Transferase</keyword>
<feature type="binding site" evidence="2">
    <location>
        <position position="73"/>
    </location>
    <ligand>
        <name>substrate</name>
    </ligand>
</feature>
<dbReference type="CDD" id="cd00475">
    <property type="entry name" value="Cis_IPPS"/>
    <property type="match status" value="1"/>
</dbReference>
<keyword evidence="2" id="KW-0961">Cell wall biogenesis/degradation</keyword>
<keyword evidence="2" id="KW-0460">Magnesium</keyword>
<keyword evidence="2" id="KW-0479">Metal-binding</keyword>
<name>A0A451BJB0_9GAMM</name>
<dbReference type="AlphaFoldDB" id="A0A451BJB0"/>
<dbReference type="GO" id="GO:0008834">
    <property type="term" value="F:ditrans,polycis-undecaprenyl-diphosphate synthase [(2E,6E)-farnesyl-diphosphate specific] activity"/>
    <property type="evidence" value="ECO:0007669"/>
    <property type="project" value="UniProtKB-UniRule"/>
</dbReference>
<dbReference type="EC" id="2.5.1.31" evidence="2"/>
<feature type="binding site" evidence="2">
    <location>
        <position position="211"/>
    </location>
    <ligand>
        <name>Mg(2+)</name>
        <dbReference type="ChEBI" id="CHEBI:18420"/>
    </ligand>
</feature>
<proteinExistence type="inferred from homology"/>
<dbReference type="InterPro" id="IPR018520">
    <property type="entry name" value="UPP_synth-like_CS"/>
</dbReference>
<dbReference type="NCBIfam" id="NF011405">
    <property type="entry name" value="PRK14830.1"/>
    <property type="match status" value="1"/>
</dbReference>
<comment type="similarity">
    <text evidence="2">Belongs to the UPP synthase family.</text>
</comment>
<comment type="catalytic activity">
    <reaction evidence="2">
        <text>8 isopentenyl diphosphate + (2E,6E)-farnesyl diphosphate = di-trans,octa-cis-undecaprenyl diphosphate + 8 diphosphate</text>
        <dbReference type="Rhea" id="RHEA:27551"/>
        <dbReference type="ChEBI" id="CHEBI:33019"/>
        <dbReference type="ChEBI" id="CHEBI:58405"/>
        <dbReference type="ChEBI" id="CHEBI:128769"/>
        <dbReference type="ChEBI" id="CHEBI:175763"/>
        <dbReference type="EC" id="2.5.1.31"/>
    </reaction>
</comment>
<keyword evidence="2" id="KW-0133">Cell shape</keyword>
<reference evidence="3" key="1">
    <citation type="submission" date="2019-02" db="EMBL/GenBank/DDBJ databases">
        <authorList>
            <person name="Gruber-Vodicka R. H."/>
            <person name="Seah K. B. B."/>
        </authorList>
    </citation>
    <scope>NUCLEOTIDE SEQUENCE</scope>
    <source>
        <strain evidence="3">BECK_S127</strain>
    </source>
</reference>
<feature type="binding site" evidence="2">
    <location>
        <position position="41"/>
    </location>
    <ligand>
        <name>substrate</name>
    </ligand>
</feature>
<dbReference type="InterPro" id="IPR036424">
    <property type="entry name" value="UPP_synth-like_sf"/>
</dbReference>
<dbReference type="NCBIfam" id="TIGR00055">
    <property type="entry name" value="uppS"/>
    <property type="match status" value="1"/>
</dbReference>
<dbReference type="GO" id="GO:0000287">
    <property type="term" value="F:magnesium ion binding"/>
    <property type="evidence" value="ECO:0007669"/>
    <property type="project" value="UniProtKB-UniRule"/>
</dbReference>
<comment type="subunit">
    <text evidence="2">Homodimer.</text>
</comment>
<protein>
    <recommendedName>
        <fullName evidence="2">Ditrans,polycis-undecaprenyl-diphosphate synthase ((2E,6E)-farnesyl-diphosphate specific)</fullName>
        <ecNumber evidence="2">2.5.1.31</ecNumber>
    </recommendedName>
    <alternativeName>
        <fullName evidence="2">Ditrans,polycis-undecaprenylcistransferase</fullName>
    </alternativeName>
    <alternativeName>
        <fullName evidence="2">Undecaprenyl diphosphate synthase</fullName>
        <shortName evidence="2">UDS</shortName>
    </alternativeName>
    <alternativeName>
        <fullName evidence="2">Undecaprenyl pyrophosphate synthase</fullName>
        <shortName evidence="2">UPP synthase</shortName>
    </alternativeName>
</protein>
<gene>
    <name evidence="2" type="primary">uppS</name>
    <name evidence="3" type="ORF">BECKSD772D_GA0070982_10121</name>
</gene>
<organism evidence="3">
    <name type="scientific">Candidatus Kentrum sp. SD</name>
    <dbReference type="NCBI Taxonomy" id="2126332"/>
    <lineage>
        <taxon>Bacteria</taxon>
        <taxon>Pseudomonadati</taxon>
        <taxon>Pseudomonadota</taxon>
        <taxon>Gammaproteobacteria</taxon>
        <taxon>Candidatus Kentrum</taxon>
    </lineage>
</organism>
<dbReference type="EMBL" id="CAADHB010000012">
    <property type="protein sequence ID" value="VFK78326.1"/>
    <property type="molecule type" value="Genomic_DNA"/>
</dbReference>
<feature type="active site" evidence="2">
    <location>
        <position position="24"/>
    </location>
</feature>
<accession>A0A451BJB0</accession>
<feature type="binding site" evidence="2">
    <location>
        <begin position="69"/>
        <end position="71"/>
    </location>
    <ligand>
        <name>substrate</name>
    </ligand>
</feature>
<dbReference type="Pfam" id="PF01255">
    <property type="entry name" value="Prenyltransf"/>
    <property type="match status" value="1"/>
</dbReference>
<feature type="active site" description="Proton acceptor" evidence="2">
    <location>
        <position position="72"/>
    </location>
</feature>
<dbReference type="Gene3D" id="3.40.1180.10">
    <property type="entry name" value="Decaprenyl diphosphate synthase-like"/>
    <property type="match status" value="1"/>
</dbReference>
<dbReference type="GO" id="GO:0008360">
    <property type="term" value="P:regulation of cell shape"/>
    <property type="evidence" value="ECO:0007669"/>
    <property type="project" value="UniProtKB-KW"/>
</dbReference>
<dbReference type="GO" id="GO:0009252">
    <property type="term" value="P:peptidoglycan biosynthetic process"/>
    <property type="evidence" value="ECO:0007669"/>
    <property type="project" value="UniProtKB-UniRule"/>
</dbReference>
<dbReference type="SUPFAM" id="SSF64005">
    <property type="entry name" value="Undecaprenyl diphosphate synthase"/>
    <property type="match status" value="1"/>
</dbReference>
<dbReference type="HAMAP" id="MF_01139">
    <property type="entry name" value="ISPT"/>
    <property type="match status" value="1"/>
</dbReference>
<dbReference type="PANTHER" id="PTHR10291:SF0">
    <property type="entry name" value="DEHYDRODOLICHYL DIPHOSPHATE SYNTHASE 2"/>
    <property type="match status" value="1"/>
</dbReference>
<keyword evidence="2" id="KW-0573">Peptidoglycan synthesis</keyword>
<feature type="binding site" evidence="2">
    <location>
        <begin position="198"/>
        <end position="200"/>
    </location>
    <ligand>
        <name>substrate</name>
    </ligand>
</feature>
<feature type="binding site" evidence="2">
    <location>
        <begin position="25"/>
        <end position="28"/>
    </location>
    <ligand>
        <name>substrate</name>
    </ligand>
</feature>
<dbReference type="GO" id="GO:0071555">
    <property type="term" value="P:cell wall organization"/>
    <property type="evidence" value="ECO:0007669"/>
    <property type="project" value="UniProtKB-KW"/>
</dbReference>